<reference evidence="3 4" key="1">
    <citation type="submission" date="2020-07" db="EMBL/GenBank/DDBJ databases">
        <title>Novel species isolated from subtropical streams in China.</title>
        <authorList>
            <person name="Lu H."/>
        </authorList>
    </citation>
    <scope>NUCLEOTIDE SEQUENCE [LARGE SCALE GENOMIC DNA]</scope>
    <source>
        <strain evidence="3 4">LX20W</strain>
    </source>
</reference>
<dbReference type="EMBL" id="JACEZT010000020">
    <property type="protein sequence ID" value="MBA5639862.1"/>
    <property type="molecule type" value="Genomic_DNA"/>
</dbReference>
<evidence type="ECO:0000259" key="2">
    <source>
        <dbReference type="Pfam" id="PF00441"/>
    </source>
</evidence>
<dbReference type="PROSITE" id="PS00073">
    <property type="entry name" value="ACYL_COA_DH_2"/>
    <property type="match status" value="1"/>
</dbReference>
<sequence length="375" mass="39958">MLDADDVTALLSEVETFANERIAAAVDRPETPIANDTLTALSAEATELGLLPAPGAAPGYALWEHRDHANAMQFNLGLLQLVARANAGVAFAWHRGALARATATLPGALPSGESVLDTAMVTTGHLGLARAELARFLRPQGPRADGALLSDWLDRRQHATTVITTASWQQLVWPVWHGDTIRWQCAARQQLHVEPCRAQHGLDELAAFHVCLASDAAPTLLPEHGDARLAYERVLKLDMLGLMAIGAGALRHAWDLAAGYAAIRKQGGKVIGEHAAVQIMLGEMEMAWHQACGALARFARPLDDIALNEVAAQRASTHLALSHGANQGVQVHGGVGYMRDVGAEKIVRDQNMLKLLAGGTREIPLLLAGLCGGQP</sequence>
<dbReference type="Pfam" id="PF00441">
    <property type="entry name" value="Acyl-CoA_dh_1"/>
    <property type="match status" value="1"/>
</dbReference>
<evidence type="ECO:0000313" key="4">
    <source>
        <dbReference type="Proteomes" id="UP000534388"/>
    </source>
</evidence>
<dbReference type="PANTHER" id="PTHR43884">
    <property type="entry name" value="ACYL-COA DEHYDROGENASE"/>
    <property type="match status" value="1"/>
</dbReference>
<dbReference type="SUPFAM" id="SSF47203">
    <property type="entry name" value="Acyl-CoA dehydrogenase C-terminal domain-like"/>
    <property type="match status" value="1"/>
</dbReference>
<keyword evidence="4" id="KW-1185">Reference proteome</keyword>
<keyword evidence="1" id="KW-0285">Flavoprotein</keyword>
<dbReference type="Proteomes" id="UP000534388">
    <property type="component" value="Unassembled WGS sequence"/>
</dbReference>
<dbReference type="PANTHER" id="PTHR43884:SF12">
    <property type="entry name" value="ISOVALERYL-COA DEHYDROGENASE, MITOCHONDRIAL-RELATED"/>
    <property type="match status" value="1"/>
</dbReference>
<proteinExistence type="predicted"/>
<protein>
    <recommendedName>
        <fullName evidence="2">Acyl-CoA dehydrogenase/oxidase C-terminal domain-containing protein</fullName>
    </recommendedName>
</protein>
<evidence type="ECO:0000313" key="3">
    <source>
        <dbReference type="EMBL" id="MBA5639862.1"/>
    </source>
</evidence>
<comment type="caution">
    <text evidence="3">The sequence shown here is derived from an EMBL/GenBank/DDBJ whole genome shotgun (WGS) entry which is preliminary data.</text>
</comment>
<dbReference type="InterPro" id="IPR009075">
    <property type="entry name" value="AcylCo_DH/oxidase_C"/>
</dbReference>
<organism evidence="3 4">
    <name type="scientific">Rugamonas brunnea</name>
    <dbReference type="NCBI Taxonomy" id="2758569"/>
    <lineage>
        <taxon>Bacteria</taxon>
        <taxon>Pseudomonadati</taxon>
        <taxon>Pseudomonadota</taxon>
        <taxon>Betaproteobacteria</taxon>
        <taxon>Burkholderiales</taxon>
        <taxon>Oxalobacteraceae</taxon>
        <taxon>Telluria group</taxon>
        <taxon>Rugamonas</taxon>
    </lineage>
</organism>
<dbReference type="RefSeq" id="WP_182166784.1">
    <property type="nucleotide sequence ID" value="NZ_JACEZT010000020.1"/>
</dbReference>
<feature type="domain" description="Acyl-CoA dehydrogenase/oxidase C-terminal" evidence="2">
    <location>
        <begin position="240"/>
        <end position="365"/>
    </location>
</feature>
<dbReference type="Gene3D" id="1.20.140.10">
    <property type="entry name" value="Butyryl-CoA Dehydrogenase, subunit A, domain 3"/>
    <property type="match status" value="1"/>
</dbReference>
<dbReference type="AlphaFoldDB" id="A0A7W2EWF9"/>
<dbReference type="GO" id="GO:0003995">
    <property type="term" value="F:acyl-CoA dehydrogenase activity"/>
    <property type="evidence" value="ECO:0007669"/>
    <property type="project" value="InterPro"/>
</dbReference>
<dbReference type="InterPro" id="IPR036250">
    <property type="entry name" value="AcylCo_DH-like_C"/>
</dbReference>
<evidence type="ECO:0000256" key="1">
    <source>
        <dbReference type="ARBA" id="ARBA00022630"/>
    </source>
</evidence>
<gene>
    <name evidence="3" type="ORF">H3H37_22645</name>
</gene>
<name>A0A7W2EWF9_9BURK</name>
<dbReference type="InterPro" id="IPR006089">
    <property type="entry name" value="Acyl-CoA_DH_CS"/>
</dbReference>
<accession>A0A7W2EWF9</accession>